<accession>A0AAX2LUH5</accession>
<reference evidence="1 2" key="1">
    <citation type="submission" date="2018-06" db="EMBL/GenBank/DDBJ databases">
        <authorList>
            <consortium name="Pathogen Informatics"/>
            <person name="Doyle S."/>
        </authorList>
    </citation>
    <scope>NUCLEOTIDE SEQUENCE [LARGE SCALE GENOMIC DNA]</scope>
    <source>
        <strain evidence="1 2">NCTC11327</strain>
    </source>
</reference>
<gene>
    <name evidence="1" type="ORF">NCTC11327_03641</name>
</gene>
<dbReference type="AlphaFoldDB" id="A0AAX2LUH5"/>
<evidence type="ECO:0000313" key="2">
    <source>
        <dbReference type="Proteomes" id="UP000254626"/>
    </source>
</evidence>
<proteinExistence type="predicted"/>
<evidence type="ECO:0000313" key="1">
    <source>
        <dbReference type="EMBL" id="SUQ26777.1"/>
    </source>
</evidence>
<sequence>MRQTILRFNSLNLKNLPQDIRQHHALPVNSATIVRGLCVEKRNAGTRSLFHSALIKVMRQAERASLIKKLTHDPEWGSEAKMTPFLESTPHFFRTPLTQPHF</sequence>
<comment type="caution">
    <text evidence="1">The sequence shown here is derived from an EMBL/GenBank/DDBJ whole genome shotgun (WGS) entry which is preliminary data.</text>
</comment>
<protein>
    <submittedName>
        <fullName evidence="1">Uncharacterized protein</fullName>
    </submittedName>
</protein>
<dbReference type="RefSeq" id="WP_123946139.1">
    <property type="nucleotide sequence ID" value="NZ_CABLBX010000013.1"/>
</dbReference>
<dbReference type="EMBL" id="UHIP01000002">
    <property type="protein sequence ID" value="SUQ26777.1"/>
    <property type="molecule type" value="Genomic_DNA"/>
</dbReference>
<dbReference type="Proteomes" id="UP000254626">
    <property type="component" value="Unassembled WGS sequence"/>
</dbReference>
<dbReference type="GeneID" id="38389386"/>
<name>A0AAX2LUH5_VIBFL</name>
<organism evidence="1 2">
    <name type="scientific">Vibrio fluvialis</name>
    <dbReference type="NCBI Taxonomy" id="676"/>
    <lineage>
        <taxon>Bacteria</taxon>
        <taxon>Pseudomonadati</taxon>
        <taxon>Pseudomonadota</taxon>
        <taxon>Gammaproteobacteria</taxon>
        <taxon>Vibrionales</taxon>
        <taxon>Vibrionaceae</taxon>
        <taxon>Vibrio</taxon>
    </lineage>
</organism>